<gene>
    <name evidence="13" type="ORF">ACFQ4H_31885</name>
</gene>
<dbReference type="EMBL" id="JBHTMP010000090">
    <property type="protein sequence ID" value="MFD1325692.1"/>
    <property type="molecule type" value="Genomic_DNA"/>
</dbReference>
<evidence type="ECO:0000313" key="13">
    <source>
        <dbReference type="EMBL" id="MFD1325692.1"/>
    </source>
</evidence>
<feature type="transmembrane region" description="Helical" evidence="10">
    <location>
        <begin position="24"/>
        <end position="45"/>
    </location>
</feature>
<feature type="transmembrane region" description="Helical" evidence="10">
    <location>
        <begin position="75"/>
        <end position="98"/>
    </location>
</feature>
<feature type="transmembrane region" description="Helical" evidence="10">
    <location>
        <begin position="51"/>
        <end position="68"/>
    </location>
</feature>
<name>A0ABW3YM58_9ACTN</name>
<evidence type="ECO:0000256" key="10">
    <source>
        <dbReference type="SAM" id="Phobius"/>
    </source>
</evidence>
<evidence type="ECO:0000259" key="12">
    <source>
        <dbReference type="Pfam" id="PF07730"/>
    </source>
</evidence>
<evidence type="ECO:0000256" key="9">
    <source>
        <dbReference type="SAM" id="MobiDB-lite"/>
    </source>
</evidence>
<dbReference type="PANTHER" id="PTHR24421">
    <property type="entry name" value="NITRATE/NITRITE SENSOR PROTEIN NARX-RELATED"/>
    <property type="match status" value="1"/>
</dbReference>
<sequence>MSAWNALLNVPADMASAGSRTRATWVDVALAGLTSIGVLAGTVLFGGQVDYGSTVPVAASLGLLLLLRRRWPVRVLLASVVVVVGFRGAGLTEVGWVWPASMAYFTVAAGDRQPRHGMVWAAGIGLVELWFAATWRGPDAGDDPQLALALVGAETLWLAVVLAAAAAYRNWRRWRAELAAGLRRLEYERELESSRRSAEERLEIARELHDVVAHTLTVVGVQLHVVAEALDDSPAEARDALRTAQEVRARAVTDLRSLIDVLRDPGSSEAQDGAGPVRGPQGDLAGLDDLLDRTRAGGLTVTLDQTGDPAGVPAPVALAAYRVVQEALTNTVRHAGAGRVTVRLDCAADSVAVEVVDDGAVTGPQPAPGHGISGMRERVAALGGTFAAGPAAGGGYAVRATIPVPRFRS</sequence>
<evidence type="ECO:0000256" key="7">
    <source>
        <dbReference type="ARBA" id="ARBA00022840"/>
    </source>
</evidence>
<evidence type="ECO:0000256" key="8">
    <source>
        <dbReference type="ARBA" id="ARBA00023012"/>
    </source>
</evidence>
<evidence type="ECO:0000256" key="5">
    <source>
        <dbReference type="ARBA" id="ARBA00022741"/>
    </source>
</evidence>
<dbReference type="CDD" id="cd16917">
    <property type="entry name" value="HATPase_UhpB-NarQ-NarX-like"/>
    <property type="match status" value="1"/>
</dbReference>
<reference evidence="14" key="1">
    <citation type="journal article" date="2019" name="Int. J. Syst. Evol. Microbiol.">
        <title>The Global Catalogue of Microorganisms (GCM) 10K type strain sequencing project: providing services to taxonomists for standard genome sequencing and annotation.</title>
        <authorList>
            <consortium name="The Broad Institute Genomics Platform"/>
            <consortium name="The Broad Institute Genome Sequencing Center for Infectious Disease"/>
            <person name="Wu L."/>
            <person name="Ma J."/>
        </authorList>
    </citation>
    <scope>NUCLEOTIDE SEQUENCE [LARGE SCALE GENOMIC DNA]</scope>
    <source>
        <strain evidence="14">JCM 31037</strain>
    </source>
</reference>
<dbReference type="InterPro" id="IPR050482">
    <property type="entry name" value="Sensor_HK_TwoCompSys"/>
</dbReference>
<dbReference type="Pfam" id="PF07730">
    <property type="entry name" value="HisKA_3"/>
    <property type="match status" value="1"/>
</dbReference>
<dbReference type="EC" id="2.7.13.3" evidence="2"/>
<dbReference type="InterPro" id="IPR036890">
    <property type="entry name" value="HATPase_C_sf"/>
</dbReference>
<evidence type="ECO:0000313" key="14">
    <source>
        <dbReference type="Proteomes" id="UP001597260"/>
    </source>
</evidence>
<keyword evidence="10" id="KW-1133">Transmembrane helix</keyword>
<keyword evidence="5" id="KW-0547">Nucleotide-binding</keyword>
<dbReference type="InterPro" id="IPR011712">
    <property type="entry name" value="Sig_transdc_His_kin_sub3_dim/P"/>
</dbReference>
<dbReference type="Pfam" id="PF02518">
    <property type="entry name" value="HATPase_c"/>
    <property type="match status" value="1"/>
</dbReference>
<keyword evidence="10" id="KW-0812">Transmembrane</keyword>
<dbReference type="SUPFAM" id="SSF55874">
    <property type="entry name" value="ATPase domain of HSP90 chaperone/DNA topoisomerase II/histidine kinase"/>
    <property type="match status" value="1"/>
</dbReference>
<feature type="transmembrane region" description="Helical" evidence="10">
    <location>
        <begin position="147"/>
        <end position="168"/>
    </location>
</feature>
<evidence type="ECO:0000256" key="6">
    <source>
        <dbReference type="ARBA" id="ARBA00022777"/>
    </source>
</evidence>
<dbReference type="Gene3D" id="1.20.5.1930">
    <property type="match status" value="1"/>
</dbReference>
<comment type="catalytic activity">
    <reaction evidence="1">
        <text>ATP + protein L-histidine = ADP + protein N-phospho-L-histidine.</text>
        <dbReference type="EC" id="2.7.13.3"/>
    </reaction>
</comment>
<dbReference type="InterPro" id="IPR003594">
    <property type="entry name" value="HATPase_dom"/>
</dbReference>
<keyword evidence="4" id="KW-0808">Transferase</keyword>
<keyword evidence="3" id="KW-0597">Phosphoprotein</keyword>
<dbReference type="GO" id="GO:0016301">
    <property type="term" value="F:kinase activity"/>
    <property type="evidence" value="ECO:0007669"/>
    <property type="project" value="UniProtKB-KW"/>
</dbReference>
<organism evidence="13 14">
    <name type="scientific">Micromonospora sonneratiae</name>
    <dbReference type="NCBI Taxonomy" id="1184706"/>
    <lineage>
        <taxon>Bacteria</taxon>
        <taxon>Bacillati</taxon>
        <taxon>Actinomycetota</taxon>
        <taxon>Actinomycetes</taxon>
        <taxon>Micromonosporales</taxon>
        <taxon>Micromonosporaceae</taxon>
        <taxon>Micromonospora</taxon>
    </lineage>
</organism>
<keyword evidence="14" id="KW-1185">Reference proteome</keyword>
<evidence type="ECO:0000256" key="2">
    <source>
        <dbReference type="ARBA" id="ARBA00012438"/>
    </source>
</evidence>
<feature type="domain" description="Histidine kinase/HSP90-like ATPase" evidence="11">
    <location>
        <begin position="319"/>
        <end position="405"/>
    </location>
</feature>
<dbReference type="Proteomes" id="UP001597260">
    <property type="component" value="Unassembled WGS sequence"/>
</dbReference>
<dbReference type="Gene3D" id="3.30.565.10">
    <property type="entry name" value="Histidine kinase-like ATPase, C-terminal domain"/>
    <property type="match status" value="1"/>
</dbReference>
<evidence type="ECO:0000259" key="11">
    <source>
        <dbReference type="Pfam" id="PF02518"/>
    </source>
</evidence>
<keyword evidence="6 13" id="KW-0418">Kinase</keyword>
<keyword evidence="7" id="KW-0067">ATP-binding</keyword>
<proteinExistence type="predicted"/>
<feature type="region of interest" description="Disordered" evidence="9">
    <location>
        <begin position="265"/>
        <end position="285"/>
    </location>
</feature>
<feature type="domain" description="Signal transduction histidine kinase subgroup 3 dimerisation and phosphoacceptor" evidence="12">
    <location>
        <begin position="200"/>
        <end position="265"/>
    </location>
</feature>
<evidence type="ECO:0000256" key="1">
    <source>
        <dbReference type="ARBA" id="ARBA00000085"/>
    </source>
</evidence>
<keyword evidence="8" id="KW-0902">Two-component regulatory system</keyword>
<evidence type="ECO:0000256" key="4">
    <source>
        <dbReference type="ARBA" id="ARBA00022679"/>
    </source>
</evidence>
<protein>
    <recommendedName>
        <fullName evidence="2">histidine kinase</fullName>
        <ecNumber evidence="2">2.7.13.3</ecNumber>
    </recommendedName>
</protein>
<evidence type="ECO:0000256" key="3">
    <source>
        <dbReference type="ARBA" id="ARBA00022553"/>
    </source>
</evidence>
<accession>A0ABW3YM58</accession>
<feature type="transmembrane region" description="Helical" evidence="10">
    <location>
        <begin position="118"/>
        <end position="135"/>
    </location>
</feature>
<dbReference type="RefSeq" id="WP_377578452.1">
    <property type="nucleotide sequence ID" value="NZ_JBHTMP010000090.1"/>
</dbReference>
<dbReference type="PANTHER" id="PTHR24421:SF10">
    <property type="entry name" value="NITRATE_NITRITE SENSOR PROTEIN NARQ"/>
    <property type="match status" value="1"/>
</dbReference>
<comment type="caution">
    <text evidence="13">The sequence shown here is derived from an EMBL/GenBank/DDBJ whole genome shotgun (WGS) entry which is preliminary data.</text>
</comment>
<keyword evidence="10" id="KW-0472">Membrane</keyword>